<name>A0ABQ3K0Z8_9PSEU</name>
<reference evidence="2" key="1">
    <citation type="journal article" date="2019" name="Int. J. Syst. Evol. Microbiol.">
        <title>The Global Catalogue of Microorganisms (GCM) 10K type strain sequencing project: providing services to taxonomists for standard genome sequencing and annotation.</title>
        <authorList>
            <consortium name="The Broad Institute Genomics Platform"/>
            <consortium name="The Broad Institute Genome Sequencing Center for Infectious Disease"/>
            <person name="Wu L."/>
            <person name="Ma J."/>
        </authorList>
    </citation>
    <scope>NUCLEOTIDE SEQUENCE [LARGE SCALE GENOMIC DNA]</scope>
    <source>
        <strain evidence="2">CGMCC 4.7680</strain>
    </source>
</reference>
<evidence type="ECO:0000313" key="2">
    <source>
        <dbReference type="Proteomes" id="UP000649955"/>
    </source>
</evidence>
<dbReference type="Proteomes" id="UP000649955">
    <property type="component" value="Unassembled WGS sequence"/>
</dbReference>
<sequence>MNKLVPEDDGSADIALRKALAGRYNTVRPFLRLLGESPALAAAQGGKRVLAAVRKLPSLARRKTGRRPLSSAEVDAELVPRAWRPVVFANPALPAGAVDRDAYVVCVLEQLHRALVRRDVYAAPSNRWSDPRARLLDGAGWEAVREDVLAGLSLDMPVTEHLAELTAGLDSAWQQMATRMDEAGPEAKVEVVVRPG</sequence>
<evidence type="ECO:0000313" key="1">
    <source>
        <dbReference type="EMBL" id="GHF98828.1"/>
    </source>
</evidence>
<organism evidence="1 2">
    <name type="scientific">Amycolatopsis bullii</name>
    <dbReference type="NCBI Taxonomy" id="941987"/>
    <lineage>
        <taxon>Bacteria</taxon>
        <taxon>Bacillati</taxon>
        <taxon>Actinomycetota</taxon>
        <taxon>Actinomycetes</taxon>
        <taxon>Pseudonocardiales</taxon>
        <taxon>Pseudonocardiaceae</taxon>
        <taxon>Amycolatopsis</taxon>
    </lineage>
</organism>
<accession>A0ABQ3K0Z8</accession>
<proteinExistence type="predicted"/>
<gene>
    <name evidence="1" type="ORF">GCM10017567_12040</name>
</gene>
<comment type="caution">
    <text evidence="1">The sequence shown here is derived from an EMBL/GenBank/DDBJ whole genome shotgun (WGS) entry which is preliminary data.</text>
</comment>
<protein>
    <submittedName>
        <fullName evidence="1">Uncharacterized protein</fullName>
    </submittedName>
</protein>
<dbReference type="EMBL" id="BNAW01000003">
    <property type="protein sequence ID" value="GHF98828.1"/>
    <property type="molecule type" value="Genomic_DNA"/>
</dbReference>
<dbReference type="RefSeq" id="WP_191307017.1">
    <property type="nucleotide sequence ID" value="NZ_BNAW01000003.1"/>
</dbReference>
<keyword evidence="2" id="KW-1185">Reference proteome</keyword>